<proteinExistence type="predicted"/>
<keyword evidence="3" id="KW-1185">Reference proteome</keyword>
<gene>
    <name evidence="2" type="ORF">FHR83_002708</name>
</gene>
<feature type="region of interest" description="Disordered" evidence="1">
    <location>
        <begin position="1"/>
        <end position="20"/>
    </location>
</feature>
<reference evidence="2 3" key="1">
    <citation type="submission" date="2020-08" db="EMBL/GenBank/DDBJ databases">
        <title>Genomic Encyclopedia of Type Strains, Phase III (KMG-III): the genomes of soil and plant-associated and newly described type strains.</title>
        <authorList>
            <person name="Whitman W."/>
        </authorList>
    </citation>
    <scope>NUCLEOTIDE SEQUENCE [LARGE SCALE GENOMIC DNA]</scope>
    <source>
        <strain evidence="2 3">CECT 3287</strain>
    </source>
</reference>
<evidence type="ECO:0000313" key="2">
    <source>
        <dbReference type="EMBL" id="MBB3095045.1"/>
    </source>
</evidence>
<dbReference type="EMBL" id="JACHXF010000005">
    <property type="protein sequence ID" value="MBB3095045.1"/>
    <property type="molecule type" value="Genomic_DNA"/>
</dbReference>
<feature type="region of interest" description="Disordered" evidence="1">
    <location>
        <begin position="389"/>
        <end position="437"/>
    </location>
</feature>
<protein>
    <submittedName>
        <fullName evidence="2">Uncharacterized protein</fullName>
    </submittedName>
</protein>
<accession>A0A7W5AFE4</accession>
<name>A0A7W5AFE4_9ACTN</name>
<sequence>MASDNQQPDSGRWQRRRRAGRKLHDKFEGAHEAVDLIEAANYAGDALRFEAAVSAAEVSYRGFFATQDLARSDQEARRFLTEAGRKLISALENLIANEVLWSRFALSEYQTGEMVMDLTDRIALEELLSHQIPELLAVLGYRPPPSSERWVEWVQGSLEAAMTKEGDFGRATAQAKMNLIAFRMRLARTIDDTEISIEENGSVENRSICRRLLAASIAALRAQVLPAAFGAAIAGALFAERANGLVSGVLAAFGMEGTKEFVKTTVEAASVTGLARQSPDSVPGDRFSPVLDNWHGLCYGLALLSAAAHPGRNLNSNKKDQAIFIARRSAFGIMQASDVFDSFGSKIVIRIAMDIVADIHGNSFNVAGVNRCVEKLDVVLRQLGVPLTSGLDGPTMGGPDGLTEPGPGGLTKPGPDGPAEEGPGGRTTRGRPGPPLF</sequence>
<organism evidence="2 3">
    <name type="scientific">Actinoplanes campanulatus</name>
    <dbReference type="NCBI Taxonomy" id="113559"/>
    <lineage>
        <taxon>Bacteria</taxon>
        <taxon>Bacillati</taxon>
        <taxon>Actinomycetota</taxon>
        <taxon>Actinomycetes</taxon>
        <taxon>Micromonosporales</taxon>
        <taxon>Micromonosporaceae</taxon>
        <taxon>Actinoplanes</taxon>
    </lineage>
</organism>
<dbReference type="RefSeq" id="WP_183219475.1">
    <property type="nucleotide sequence ID" value="NZ_BMPW01000009.1"/>
</dbReference>
<dbReference type="Proteomes" id="UP000590749">
    <property type="component" value="Unassembled WGS sequence"/>
</dbReference>
<comment type="caution">
    <text evidence="2">The sequence shown here is derived from an EMBL/GenBank/DDBJ whole genome shotgun (WGS) entry which is preliminary data.</text>
</comment>
<feature type="compositionally biased region" description="Gly residues" evidence="1">
    <location>
        <begin position="395"/>
        <end position="411"/>
    </location>
</feature>
<evidence type="ECO:0000256" key="1">
    <source>
        <dbReference type="SAM" id="MobiDB-lite"/>
    </source>
</evidence>
<dbReference type="AlphaFoldDB" id="A0A7W5AFE4"/>
<evidence type="ECO:0000313" key="3">
    <source>
        <dbReference type="Proteomes" id="UP000590749"/>
    </source>
</evidence>